<dbReference type="AlphaFoldDB" id="A0A1Y1MID9"/>
<evidence type="ECO:0008006" key="3">
    <source>
        <dbReference type="Google" id="ProtNLM"/>
    </source>
</evidence>
<feature type="compositionally biased region" description="Pro residues" evidence="1">
    <location>
        <begin position="11"/>
        <end position="27"/>
    </location>
</feature>
<evidence type="ECO:0000256" key="1">
    <source>
        <dbReference type="SAM" id="MobiDB-lite"/>
    </source>
</evidence>
<organism evidence="2">
    <name type="scientific">Photinus pyralis</name>
    <name type="common">Common eastern firefly</name>
    <name type="synonym">Lampyris pyralis</name>
    <dbReference type="NCBI Taxonomy" id="7054"/>
    <lineage>
        <taxon>Eukaryota</taxon>
        <taxon>Metazoa</taxon>
        <taxon>Ecdysozoa</taxon>
        <taxon>Arthropoda</taxon>
        <taxon>Hexapoda</taxon>
        <taxon>Insecta</taxon>
        <taxon>Pterygota</taxon>
        <taxon>Neoptera</taxon>
        <taxon>Endopterygota</taxon>
        <taxon>Coleoptera</taxon>
        <taxon>Polyphaga</taxon>
        <taxon>Elateriformia</taxon>
        <taxon>Elateroidea</taxon>
        <taxon>Lampyridae</taxon>
        <taxon>Lampyrinae</taxon>
        <taxon>Photinus</taxon>
    </lineage>
</organism>
<reference evidence="2" key="1">
    <citation type="journal article" date="2016" name="Sci. Rep.">
        <title>Molecular characterization of firefly nuptial gifts: a multi-omics approach sheds light on postcopulatory sexual selection.</title>
        <authorList>
            <person name="Al-Wathiqui N."/>
            <person name="Fallon T.R."/>
            <person name="South A."/>
            <person name="Weng J.K."/>
            <person name="Lewis S.M."/>
        </authorList>
    </citation>
    <scope>NUCLEOTIDE SEQUENCE</scope>
</reference>
<feature type="region of interest" description="Disordered" evidence="1">
    <location>
        <begin position="1"/>
        <end position="123"/>
    </location>
</feature>
<protein>
    <recommendedName>
        <fullName evidence="3">CCHC-type domain-containing protein</fullName>
    </recommendedName>
</protein>
<dbReference type="EMBL" id="GEZM01033852">
    <property type="protein sequence ID" value="JAV84085.1"/>
    <property type="molecule type" value="Transcribed_RNA"/>
</dbReference>
<feature type="region of interest" description="Disordered" evidence="1">
    <location>
        <begin position="360"/>
        <end position="379"/>
    </location>
</feature>
<sequence>MVRPGCSAPRPSGPKQPAPRPPNPPQQKQPKTKTQLPKPPQHKPSQLPLPRTPPPTQLPPNPASYSTTLRKAPTPPPPAQYTEYTDQQLHPATHNPPTPPLTQSAKRTRTISTSSSGSAMSHHSITQTTTYRYCIRNIPTAITSQKQLYNSILTFNLPLTNLKFNHNQTALIETKLPVAFDLSKKLQHLFGDPNVSFTQLSGPKPQTHTPKPPSFSCVIRNVDRDITEPEILQAINLPRITRALRIISRATNLPTTFVRIITTSKSTLEHLLQHGICMFSRHYPCEPSHIPDPTPKYCSLCTKIGHLSSECTTRVQICPSCGENHKPNMCKPDTQPKCNNCSGPHPTYSFECTKRKEIPSTPAEAAPPKPADTQSVSSESSALPETAYYLRQTDFLRTIALTFIHLFPDRRSEVIQAIDQASQAFLNRRTWASFSGNVVAFSTPYIVIS</sequence>
<evidence type="ECO:0000313" key="2">
    <source>
        <dbReference type="EMBL" id="JAV84085.1"/>
    </source>
</evidence>
<feature type="compositionally biased region" description="Low complexity" evidence="1">
    <location>
        <begin position="110"/>
        <end position="123"/>
    </location>
</feature>
<name>A0A1Y1MID9_PHOPY</name>
<accession>A0A1Y1MID9</accession>
<proteinExistence type="predicted"/>
<feature type="compositionally biased region" description="Pro residues" evidence="1">
    <location>
        <begin position="50"/>
        <end position="62"/>
    </location>
</feature>